<keyword evidence="1" id="KW-0732">Signal</keyword>
<organism evidence="2 3">
    <name type="scientific">Phycomyces blakesleeanus</name>
    <dbReference type="NCBI Taxonomy" id="4837"/>
    <lineage>
        <taxon>Eukaryota</taxon>
        <taxon>Fungi</taxon>
        <taxon>Fungi incertae sedis</taxon>
        <taxon>Mucoromycota</taxon>
        <taxon>Mucoromycotina</taxon>
        <taxon>Mucoromycetes</taxon>
        <taxon>Mucorales</taxon>
        <taxon>Phycomycetaceae</taxon>
        <taxon>Phycomyces</taxon>
    </lineage>
</organism>
<dbReference type="Proteomes" id="UP001448207">
    <property type="component" value="Unassembled WGS sequence"/>
</dbReference>
<evidence type="ECO:0000313" key="2">
    <source>
        <dbReference type="EMBL" id="KAL0085505.1"/>
    </source>
</evidence>
<reference evidence="2 3" key="1">
    <citation type="submission" date="2024-04" db="EMBL/GenBank/DDBJ databases">
        <title>Symmetric and asymmetric DNA N6-adenine methylation regulates different biological responses in Mucorales.</title>
        <authorList>
            <consortium name="Lawrence Berkeley National Laboratory"/>
            <person name="Lax C."/>
            <person name="Mondo S.J."/>
            <person name="Osorio-Concepcion M."/>
            <person name="Muszewska A."/>
            <person name="Corrochano-Luque M."/>
            <person name="Gutierrez G."/>
            <person name="Riley R."/>
            <person name="Lipzen A."/>
            <person name="Guo J."/>
            <person name="Hundley H."/>
            <person name="Amirebrahimi M."/>
            <person name="Ng V."/>
            <person name="Lorenzo-Gutierrez D."/>
            <person name="Binder U."/>
            <person name="Yang J."/>
            <person name="Song Y."/>
            <person name="Canovas D."/>
            <person name="Navarro E."/>
            <person name="Freitag M."/>
            <person name="Gabaldon T."/>
            <person name="Grigoriev I.V."/>
            <person name="Corrochano L.M."/>
            <person name="Nicolas F.E."/>
            <person name="Garre V."/>
        </authorList>
    </citation>
    <scope>NUCLEOTIDE SEQUENCE [LARGE SCALE GENOMIC DNA]</scope>
    <source>
        <strain evidence="2 3">L51</strain>
    </source>
</reference>
<keyword evidence="3" id="KW-1185">Reference proteome</keyword>
<evidence type="ECO:0000313" key="3">
    <source>
        <dbReference type="Proteomes" id="UP001448207"/>
    </source>
</evidence>
<evidence type="ECO:0008006" key="4">
    <source>
        <dbReference type="Google" id="ProtNLM"/>
    </source>
</evidence>
<dbReference type="EMBL" id="JBCLYO010000010">
    <property type="protein sequence ID" value="KAL0085505.1"/>
    <property type="molecule type" value="Genomic_DNA"/>
</dbReference>
<gene>
    <name evidence="2" type="ORF">J3Q64DRAFT_1743870</name>
</gene>
<accession>A0ABR3B049</accession>
<evidence type="ECO:0000256" key="1">
    <source>
        <dbReference type="SAM" id="SignalP"/>
    </source>
</evidence>
<proteinExistence type="predicted"/>
<name>A0ABR3B049_PHYBL</name>
<feature type="chain" id="PRO_5046539814" description="Secreted protein" evidence="1">
    <location>
        <begin position="19"/>
        <end position="123"/>
    </location>
</feature>
<protein>
    <recommendedName>
        <fullName evidence="4">Secreted protein</fullName>
    </recommendedName>
</protein>
<sequence>MCFCFFLTVVILMYRSQLQYDYLIYTLCMNCRKCIMDDNGTESPNRNRIQLTKNKVYSQVKSKPIMLKRKKIYPVKLTSCENLFLSTNYKEFRLLYHPDHQLLIFCCFQLETSCMNRSYEAHR</sequence>
<comment type="caution">
    <text evidence="2">The sequence shown here is derived from an EMBL/GenBank/DDBJ whole genome shotgun (WGS) entry which is preliminary data.</text>
</comment>
<feature type="signal peptide" evidence="1">
    <location>
        <begin position="1"/>
        <end position="18"/>
    </location>
</feature>